<feature type="domain" description="Methyltransferase" evidence="5">
    <location>
        <begin position="58"/>
        <end position="157"/>
    </location>
</feature>
<evidence type="ECO:0000313" key="6">
    <source>
        <dbReference type="EMBL" id="CAA6824184.1"/>
    </source>
</evidence>
<name>A0A6S6TXJ9_9GAMM</name>
<comment type="subunit">
    <text evidence="3">Homodimer.</text>
</comment>
<feature type="binding site" evidence="3 4">
    <location>
        <position position="37"/>
    </location>
    <ligand>
        <name>S-adenosyl-L-methionine</name>
        <dbReference type="ChEBI" id="CHEBI:59789"/>
    </ligand>
</feature>
<dbReference type="PANTHER" id="PTHR43861">
    <property type="entry name" value="TRANS-ACONITATE 2-METHYLTRANSFERASE-RELATED"/>
    <property type="match status" value="1"/>
</dbReference>
<gene>
    <name evidence="3" type="primary">cmoA</name>
    <name evidence="6" type="ORF">HELGO_WM42972</name>
</gene>
<feature type="binding site" evidence="3">
    <location>
        <position position="198"/>
    </location>
    <ligand>
        <name>S-adenosyl-L-methionine</name>
        <dbReference type="ChEBI" id="CHEBI:59789"/>
    </ligand>
</feature>
<dbReference type="GO" id="GO:0016743">
    <property type="term" value="F:carboxyl- or carbamoyltransferase activity"/>
    <property type="evidence" value="ECO:0007669"/>
    <property type="project" value="UniProtKB-UniRule"/>
</dbReference>
<dbReference type="PIRSF" id="PIRSF006325">
    <property type="entry name" value="MeTrfase_bac"/>
    <property type="match status" value="1"/>
</dbReference>
<dbReference type="InterPro" id="IPR029063">
    <property type="entry name" value="SAM-dependent_MTases_sf"/>
</dbReference>
<organism evidence="6">
    <name type="scientific">uncultured Thiotrichaceae bacterium</name>
    <dbReference type="NCBI Taxonomy" id="298394"/>
    <lineage>
        <taxon>Bacteria</taxon>
        <taxon>Pseudomonadati</taxon>
        <taxon>Pseudomonadota</taxon>
        <taxon>Gammaproteobacteria</taxon>
        <taxon>Thiotrichales</taxon>
        <taxon>Thiotrichaceae</taxon>
        <taxon>environmental samples</taxon>
    </lineage>
</organism>
<proteinExistence type="inferred from homology"/>
<evidence type="ECO:0000256" key="1">
    <source>
        <dbReference type="ARBA" id="ARBA00022679"/>
    </source>
</evidence>
<dbReference type="InterPro" id="IPR041698">
    <property type="entry name" value="Methyltransf_25"/>
</dbReference>
<comment type="catalytic activity">
    <reaction evidence="3">
        <text>prephenate + S-adenosyl-L-methionine = carboxy-S-adenosyl-L-methionine + 3-phenylpyruvate + H2O</text>
        <dbReference type="Rhea" id="RHEA:51692"/>
        <dbReference type="ChEBI" id="CHEBI:15377"/>
        <dbReference type="ChEBI" id="CHEBI:18005"/>
        <dbReference type="ChEBI" id="CHEBI:29934"/>
        <dbReference type="ChEBI" id="CHEBI:59789"/>
        <dbReference type="ChEBI" id="CHEBI:134278"/>
    </reaction>
</comment>
<dbReference type="NCBIfam" id="TIGR00740">
    <property type="entry name" value="carboxy-S-adenosyl-L-methionine synthase CmoA"/>
    <property type="match status" value="1"/>
</dbReference>
<evidence type="ECO:0000256" key="4">
    <source>
        <dbReference type="PIRSR" id="PIRSR006325-1"/>
    </source>
</evidence>
<dbReference type="EC" id="2.1.3.-" evidence="3"/>
<dbReference type="HAMAP" id="MF_01589">
    <property type="entry name" value="Cx_SAM_synthase"/>
    <property type="match status" value="1"/>
</dbReference>
<dbReference type="GO" id="GO:1904047">
    <property type="term" value="F:S-adenosyl-L-methionine binding"/>
    <property type="evidence" value="ECO:0007669"/>
    <property type="project" value="UniProtKB-UniRule"/>
</dbReference>
<dbReference type="EMBL" id="CACVAT010000386">
    <property type="protein sequence ID" value="CAA6824184.1"/>
    <property type="molecule type" value="Genomic_DNA"/>
</dbReference>
<evidence type="ECO:0000256" key="3">
    <source>
        <dbReference type="HAMAP-Rule" id="MF_01589"/>
    </source>
</evidence>
<feature type="binding site" evidence="3 4">
    <location>
        <begin position="88"/>
        <end position="89"/>
    </location>
    <ligand>
        <name>S-adenosyl-L-methionine</name>
        <dbReference type="ChEBI" id="CHEBI:59789"/>
    </ligand>
</feature>
<comment type="function">
    <text evidence="3">Catalyzes the conversion of S-adenosyl-L-methionine (SAM) to carboxy-S-adenosyl-L-methionine (Cx-SAM).</text>
</comment>
<dbReference type="Pfam" id="PF13649">
    <property type="entry name" value="Methyltransf_25"/>
    <property type="match status" value="1"/>
</dbReference>
<dbReference type="SUPFAM" id="SSF53335">
    <property type="entry name" value="S-adenosyl-L-methionine-dependent methyltransferases"/>
    <property type="match status" value="1"/>
</dbReference>
<dbReference type="PANTHER" id="PTHR43861:SF2">
    <property type="entry name" value="CARBOXY-S-ADENOSYL-L-METHIONINE SYNTHASE"/>
    <property type="match status" value="1"/>
</dbReference>
<protein>
    <recommendedName>
        <fullName evidence="3">Carboxy-S-adenosyl-L-methionine synthase</fullName>
        <shortName evidence="3">Cx-SAM synthase</shortName>
        <ecNumber evidence="3">2.1.3.-</ecNumber>
    </recommendedName>
</protein>
<dbReference type="GO" id="GO:0002098">
    <property type="term" value="P:tRNA wobble uridine modification"/>
    <property type="evidence" value="ECO:0007669"/>
    <property type="project" value="InterPro"/>
</dbReference>
<keyword evidence="1 3" id="KW-0808">Transferase</keyword>
<evidence type="ECO:0000256" key="2">
    <source>
        <dbReference type="ARBA" id="ARBA00022691"/>
    </source>
</evidence>
<comment type="similarity">
    <text evidence="3">Belongs to the class I-like SAM-binding methyltransferase superfamily. Cx-SAM synthase family.</text>
</comment>
<feature type="binding site" evidence="3 4">
    <location>
        <position position="131"/>
    </location>
    <ligand>
        <name>S-adenosyl-L-methionine</name>
        <dbReference type="ChEBI" id="CHEBI:59789"/>
    </ligand>
</feature>
<sequence length="241" mass="26995">MSRDELFANPQQVVDFVFNAEVADVFPDMLRRSVPGYETLISQLGVLARHYVQADSKVYDLGCSLGAATLSMASQTTPVAGVRFIGVDNSEAMISRCEQRLARHLPTDRFELHCDDICSIPMDSASLMVLNFTLQFVEPEARQALLDKLYQALLPGGALILSEKTKASDESEQTLINDLYLEFKRSNGYSEMEISQKRSALEKVMIPDTVEIHIERLKQAGFSQVSLWFRSFSFVSILAVK</sequence>
<feature type="binding site" evidence="3 4">
    <location>
        <begin position="116"/>
        <end position="117"/>
    </location>
    <ligand>
        <name>S-adenosyl-L-methionine</name>
        <dbReference type="ChEBI" id="CHEBI:59789"/>
    </ligand>
</feature>
<dbReference type="InterPro" id="IPR005271">
    <property type="entry name" value="CmoA"/>
</dbReference>
<dbReference type="AlphaFoldDB" id="A0A6S6TXJ9"/>
<reference evidence="6" key="1">
    <citation type="submission" date="2020-01" db="EMBL/GenBank/DDBJ databases">
        <authorList>
            <person name="Meier V. D."/>
            <person name="Meier V D."/>
        </authorList>
    </citation>
    <scope>NUCLEOTIDE SEQUENCE</scope>
    <source>
        <strain evidence="6">HLG_WM_MAG_09</strain>
    </source>
</reference>
<dbReference type="CDD" id="cd02440">
    <property type="entry name" value="AdoMet_MTases"/>
    <property type="match status" value="1"/>
</dbReference>
<evidence type="ECO:0000259" key="5">
    <source>
        <dbReference type="Pfam" id="PF13649"/>
    </source>
</evidence>
<feature type="binding site" evidence="3 4">
    <location>
        <begin position="62"/>
        <end position="64"/>
    </location>
    <ligand>
        <name>S-adenosyl-L-methionine</name>
        <dbReference type="ChEBI" id="CHEBI:59789"/>
    </ligand>
</feature>
<dbReference type="Gene3D" id="3.40.50.150">
    <property type="entry name" value="Vaccinia Virus protein VP39"/>
    <property type="match status" value="1"/>
</dbReference>
<keyword evidence="2 3" id="KW-0949">S-adenosyl-L-methionine</keyword>
<accession>A0A6S6TXJ9</accession>